<dbReference type="RefSeq" id="WP_345112634.1">
    <property type="nucleotide sequence ID" value="NZ_BAABDH010000033.1"/>
</dbReference>
<dbReference type="PANTHER" id="PTHR47473">
    <property type="entry name" value="BTA1P"/>
    <property type="match status" value="1"/>
</dbReference>
<evidence type="ECO:0008006" key="3">
    <source>
        <dbReference type="Google" id="ProtNLM"/>
    </source>
</evidence>
<keyword evidence="2" id="KW-1185">Reference proteome</keyword>
<reference evidence="2" key="1">
    <citation type="journal article" date="2019" name="Int. J. Syst. Evol. Microbiol.">
        <title>The Global Catalogue of Microorganisms (GCM) 10K type strain sequencing project: providing services to taxonomists for standard genome sequencing and annotation.</title>
        <authorList>
            <consortium name="The Broad Institute Genomics Platform"/>
            <consortium name="The Broad Institute Genome Sequencing Center for Infectious Disease"/>
            <person name="Wu L."/>
            <person name="Ma J."/>
        </authorList>
    </citation>
    <scope>NUCLEOTIDE SEQUENCE [LARGE SCALE GENOMIC DNA]</scope>
    <source>
        <strain evidence="2">JCM 17214</strain>
    </source>
</reference>
<dbReference type="PANTHER" id="PTHR47473:SF1">
    <property type="entry name" value="METHYLTRANSFERASE DOMAIN-CONTAINING PROTEIN"/>
    <property type="match status" value="1"/>
</dbReference>
<dbReference type="Pfam" id="PF11899">
    <property type="entry name" value="DUF3419"/>
    <property type="match status" value="1"/>
</dbReference>
<sequence length="370" mass="41997">MQSEFYNVELDRIRYSLVWEDSRTLYDTLDITPADHVLVITSAGCNVLNTLLRGPRHVTATDLNPAQNQLLRFKRHLILYHDHQVLRGLLGFDGPAGVAAAWRHLAPRLPLRLRDYWTPFFVAHPSGILTSGKLESYITGFLPTLDPATQASLRRLVQCASVAEQRAFFADYLHGTRFQAQFIAYFDEANLSKGRDPRLFRYATETGGQAFYQRLCQAVGSQLLRDNFFFRFFFFGPTNLPEAILPPCYQQRHFAALRQQLPHLTIRTGEAAGYLLTPEGADITKASLSNIFEYVSPEEFGRVGRALFAHRARPLRLVFWNLLQDQGADPADELPLLPEATAALSRQPACFYFRNVRVLDSCRHLIALPA</sequence>
<evidence type="ECO:0000313" key="2">
    <source>
        <dbReference type="Proteomes" id="UP001499909"/>
    </source>
</evidence>
<comment type="caution">
    <text evidence="1">The sequence shown here is derived from an EMBL/GenBank/DDBJ whole genome shotgun (WGS) entry which is preliminary data.</text>
</comment>
<protein>
    <recommendedName>
        <fullName evidence="3">DUF3419 family protein</fullName>
    </recommendedName>
</protein>
<name>A0ABP7MZ67_9BACT</name>
<dbReference type="InterPro" id="IPR021829">
    <property type="entry name" value="DUF3419"/>
</dbReference>
<dbReference type="Proteomes" id="UP001499909">
    <property type="component" value="Unassembled WGS sequence"/>
</dbReference>
<organism evidence="1 2">
    <name type="scientific">Hymenobacter algoricola</name>
    <dbReference type="NCBI Taxonomy" id="486267"/>
    <lineage>
        <taxon>Bacteria</taxon>
        <taxon>Pseudomonadati</taxon>
        <taxon>Bacteroidota</taxon>
        <taxon>Cytophagia</taxon>
        <taxon>Cytophagales</taxon>
        <taxon>Hymenobacteraceae</taxon>
        <taxon>Hymenobacter</taxon>
    </lineage>
</organism>
<gene>
    <name evidence="1" type="ORF">GCM10022406_17360</name>
</gene>
<accession>A0ABP7MZ67</accession>
<dbReference type="EMBL" id="BAABDH010000033">
    <property type="protein sequence ID" value="GAA3933210.1"/>
    <property type="molecule type" value="Genomic_DNA"/>
</dbReference>
<proteinExistence type="predicted"/>
<evidence type="ECO:0000313" key="1">
    <source>
        <dbReference type="EMBL" id="GAA3933210.1"/>
    </source>
</evidence>